<evidence type="ECO:0000313" key="1">
    <source>
        <dbReference type="EMBL" id="ADC45276.1"/>
    </source>
</evidence>
<keyword evidence="2" id="KW-1185">Reference proteome</keyword>
<gene>
    <name evidence="1" type="ordered locus">Rmet_6693</name>
</gene>
<accession>D3DYA6</accession>
<sequence length="60" mass="6607">MRAACGTACACEHMRALQGRGRRQYKSYGKAPQRRQNLFETASKAARLARAGIHQSGATR</sequence>
<keyword evidence="1" id="KW-0614">Plasmid</keyword>
<evidence type="ECO:0000313" key="2">
    <source>
        <dbReference type="Proteomes" id="UP000002429"/>
    </source>
</evidence>
<dbReference type="KEGG" id="rme:Rmet_6693"/>
<proteinExistence type="predicted"/>
<geneLocation type="plasmid" evidence="1 2">
    <name>megaplasmid</name>
</geneLocation>
<reference evidence="2" key="1">
    <citation type="journal article" date="2010" name="PLoS ONE">
        <title>The complete genome sequence of Cupriavidus metallidurans strain CH34, a master survivalist in harsh and anthropogenic environments.</title>
        <authorList>
            <person name="Janssen P.J."/>
            <person name="Van Houdt R."/>
            <person name="Moors H."/>
            <person name="Monsieurs P."/>
            <person name="Morin N."/>
            <person name="Michaux A."/>
            <person name="Benotmane M.A."/>
            <person name="Leys N."/>
            <person name="Vallaeys T."/>
            <person name="Lapidus A."/>
            <person name="Monchy S."/>
            <person name="Medigue C."/>
            <person name="Taghavi S."/>
            <person name="McCorkle S."/>
            <person name="Dunn J."/>
            <person name="van der Lelie D."/>
            <person name="Mergeay M."/>
        </authorList>
    </citation>
    <scope>NUCLEOTIDE SEQUENCE [LARGE SCALE GENOMIC DNA]</scope>
    <source>
        <strain evidence="2">ATCC 43123 / DSM 2839 / NBRC 102507 / CH34</strain>
    </source>
</reference>
<dbReference type="Proteomes" id="UP000002429">
    <property type="component" value="Plasmid megaplasmid"/>
</dbReference>
<dbReference type="EMBL" id="CP000353">
    <property type="protein sequence ID" value="ADC45276.1"/>
    <property type="molecule type" value="Genomic_DNA"/>
</dbReference>
<name>D3DYA6_CUPMC</name>
<dbReference type="HOGENOM" id="CLU_2938424_0_0_4"/>
<organism evidence="1 2">
    <name type="scientific">Cupriavidus metallidurans (strain ATCC 43123 / DSM 2839 / NBRC 102507 / CH34)</name>
    <name type="common">Ralstonia metallidurans</name>
    <dbReference type="NCBI Taxonomy" id="266264"/>
    <lineage>
        <taxon>Bacteria</taxon>
        <taxon>Pseudomonadati</taxon>
        <taxon>Pseudomonadota</taxon>
        <taxon>Betaproteobacteria</taxon>
        <taxon>Burkholderiales</taxon>
        <taxon>Burkholderiaceae</taxon>
        <taxon>Cupriavidus</taxon>
    </lineage>
</organism>
<protein>
    <submittedName>
        <fullName evidence="1">Uncharacterized protein</fullName>
    </submittedName>
</protein>
<dbReference type="AlphaFoldDB" id="D3DYA6"/>